<keyword evidence="1" id="KW-1133">Transmembrane helix</keyword>
<organism evidence="2 3">
    <name type="scientific">Aporhodopirellula aestuarii</name>
    <dbReference type="NCBI Taxonomy" id="2950107"/>
    <lineage>
        <taxon>Bacteria</taxon>
        <taxon>Pseudomonadati</taxon>
        <taxon>Planctomycetota</taxon>
        <taxon>Planctomycetia</taxon>
        <taxon>Pirellulales</taxon>
        <taxon>Pirellulaceae</taxon>
        <taxon>Aporhodopirellula</taxon>
    </lineage>
</organism>
<keyword evidence="1" id="KW-0812">Transmembrane</keyword>
<name>A0ABT0U7D9_9BACT</name>
<dbReference type="Proteomes" id="UP001202961">
    <property type="component" value="Unassembled WGS sequence"/>
</dbReference>
<feature type="transmembrane region" description="Helical" evidence="1">
    <location>
        <begin position="12"/>
        <end position="30"/>
    </location>
</feature>
<dbReference type="SUPFAM" id="SSF75011">
    <property type="entry name" value="3-carboxy-cis,cis-mucoante lactonizing enzyme"/>
    <property type="match status" value="1"/>
</dbReference>
<sequence length="336" mass="36034">MNYRNPGSVLAPLWIMLAVLILGGVSVVVMRMESLTRSENSFALDVSRHTDIAEPLLHYSEAAPIALPLSDAHAFAVSPNGDMVVCGESSVWVLDAEGVVLQTLAPVVKPRCVAVAGKDHPQAGRIYVAGNNAIEIFSADGESIARWDVVGKLPLLTSISLTNENVYVADAGNQTVIVFDDDGIQTGVIGAEFVVPSGYFDVVAEDNGLVHVVNPGARRVETYSVDGDREAVWGQAGSGMEDFFGCCNPAHIAMLPGGRFVTSEKGIPRIKVYDDSGKLQSVVAGTEQLLRRQSRGDEVLSGDVFDIAVDDEQRILVLDPTADQIRTFIRTQKKAI</sequence>
<dbReference type="RefSeq" id="WP_250930356.1">
    <property type="nucleotide sequence ID" value="NZ_JAMQBK010000051.1"/>
</dbReference>
<proteinExistence type="predicted"/>
<dbReference type="InterPro" id="IPR011042">
    <property type="entry name" value="6-blade_b-propeller_TolB-like"/>
</dbReference>
<evidence type="ECO:0000313" key="3">
    <source>
        <dbReference type="Proteomes" id="UP001202961"/>
    </source>
</evidence>
<keyword evidence="1" id="KW-0472">Membrane</keyword>
<dbReference type="EMBL" id="JAMQBK010000051">
    <property type="protein sequence ID" value="MCM2372722.1"/>
    <property type="molecule type" value="Genomic_DNA"/>
</dbReference>
<accession>A0ABT0U7D9</accession>
<dbReference type="Gene3D" id="2.120.10.30">
    <property type="entry name" value="TolB, C-terminal domain"/>
    <property type="match status" value="2"/>
</dbReference>
<comment type="caution">
    <text evidence="2">The sequence shown here is derived from an EMBL/GenBank/DDBJ whole genome shotgun (WGS) entry which is preliminary data.</text>
</comment>
<evidence type="ECO:0000313" key="2">
    <source>
        <dbReference type="EMBL" id="MCM2372722.1"/>
    </source>
</evidence>
<dbReference type="InterPro" id="IPR050952">
    <property type="entry name" value="TRIM-NHL_E3_ligases"/>
</dbReference>
<dbReference type="PANTHER" id="PTHR24104">
    <property type="entry name" value="E3 UBIQUITIN-PROTEIN LIGASE NHLRC1-RELATED"/>
    <property type="match status" value="1"/>
</dbReference>
<gene>
    <name evidence="2" type="ORF">NB063_19080</name>
</gene>
<reference evidence="2 3" key="1">
    <citation type="journal article" date="2022" name="Syst. Appl. Microbiol.">
        <title>Rhodopirellula aestuarii sp. nov., a novel member of the genus Rhodopirellula isolated from brackish sediments collected in the Tagus River estuary, Portugal.</title>
        <authorList>
            <person name="Vitorino I.R."/>
            <person name="Klimek D."/>
            <person name="Calusinska M."/>
            <person name="Lobo-da-Cunha A."/>
            <person name="Vasconcelos V."/>
            <person name="Lage O.M."/>
        </authorList>
    </citation>
    <scope>NUCLEOTIDE SEQUENCE [LARGE SCALE GENOMIC DNA]</scope>
    <source>
        <strain evidence="2 3">ICT_H3.1</strain>
    </source>
</reference>
<keyword evidence="3" id="KW-1185">Reference proteome</keyword>
<protein>
    <submittedName>
        <fullName evidence="2">Uncharacterized protein</fullName>
    </submittedName>
</protein>
<dbReference type="PANTHER" id="PTHR24104:SF25">
    <property type="entry name" value="PROTEIN LIN-41"/>
    <property type="match status" value="1"/>
</dbReference>
<evidence type="ECO:0000256" key="1">
    <source>
        <dbReference type="SAM" id="Phobius"/>
    </source>
</evidence>